<evidence type="ECO:0000313" key="10">
    <source>
        <dbReference type="Proteomes" id="UP000031518"/>
    </source>
</evidence>
<evidence type="ECO:0000256" key="1">
    <source>
        <dbReference type="ARBA" id="ARBA00004162"/>
    </source>
</evidence>
<dbReference type="GO" id="GO:0005886">
    <property type="term" value="C:plasma membrane"/>
    <property type="evidence" value="ECO:0007669"/>
    <property type="project" value="UniProtKB-SubCell"/>
</dbReference>
<dbReference type="EMBL" id="CBXV010000004">
    <property type="protein sequence ID" value="CDM64998.1"/>
    <property type="molecule type" value="Genomic_DNA"/>
</dbReference>
<feature type="transmembrane region" description="Helical" evidence="8">
    <location>
        <begin position="12"/>
        <end position="32"/>
    </location>
</feature>
<dbReference type="Gene3D" id="3.30.420.270">
    <property type="match status" value="1"/>
</dbReference>
<keyword evidence="7" id="KW-0653">Protein transport</keyword>
<sequence length="162" mass="18251">MAMGSGTKAEPYINVTPFIDILLVLLIIFMVITPMKPSRFKALVPQEPNPNQKDIKPNPLTLVVSIDKDMKLKLNTEDMGTIYDTSKLSTTLAQLFEKRRQERAYRYGMENRTDLPEEERIEKTVFIKAPRSIKYGEVVKVIDAVKGAGANPIGLQIDDLAQ</sequence>
<keyword evidence="7" id="KW-0813">Transport</keyword>
<comment type="subcellular location">
    <subcellularLocation>
        <location evidence="1">Cell membrane</location>
        <topology evidence="1">Single-pass membrane protein</topology>
    </subcellularLocation>
    <subcellularLocation>
        <location evidence="7">Cell membrane</location>
        <topology evidence="7">Single-pass type II membrane protein</topology>
    </subcellularLocation>
</comment>
<dbReference type="Pfam" id="PF02472">
    <property type="entry name" value="ExbD"/>
    <property type="match status" value="1"/>
</dbReference>
<keyword evidence="3" id="KW-1003">Cell membrane</keyword>
<keyword evidence="4 7" id="KW-0812">Transmembrane</keyword>
<keyword evidence="6 8" id="KW-0472">Membrane</keyword>
<keyword evidence="10" id="KW-1185">Reference proteome</keyword>
<protein>
    <submittedName>
        <fullName evidence="9">Biopolymer transport protein</fullName>
    </submittedName>
</protein>
<accession>A0A0B6WUR9</accession>
<evidence type="ECO:0000256" key="5">
    <source>
        <dbReference type="ARBA" id="ARBA00022989"/>
    </source>
</evidence>
<reference evidence="9 10" key="1">
    <citation type="submission" date="2013-12" db="EMBL/GenBank/DDBJ databases">
        <authorList>
            <person name="Stott M."/>
        </authorList>
    </citation>
    <scope>NUCLEOTIDE SEQUENCE [LARGE SCALE GENOMIC DNA]</scope>
    <source>
        <strain evidence="9 10">K22</strain>
    </source>
</reference>
<evidence type="ECO:0000256" key="2">
    <source>
        <dbReference type="ARBA" id="ARBA00005811"/>
    </source>
</evidence>
<evidence type="ECO:0000313" key="9">
    <source>
        <dbReference type="EMBL" id="CDM64998.1"/>
    </source>
</evidence>
<dbReference type="STRING" id="454194.PYK22_00994"/>
<evidence type="ECO:0000256" key="4">
    <source>
        <dbReference type="ARBA" id="ARBA00022692"/>
    </source>
</evidence>
<dbReference type="Proteomes" id="UP000031518">
    <property type="component" value="Unassembled WGS sequence"/>
</dbReference>
<evidence type="ECO:0000256" key="8">
    <source>
        <dbReference type="SAM" id="Phobius"/>
    </source>
</evidence>
<evidence type="ECO:0000256" key="6">
    <source>
        <dbReference type="ARBA" id="ARBA00023136"/>
    </source>
</evidence>
<proteinExistence type="inferred from homology"/>
<dbReference type="PANTHER" id="PTHR30558">
    <property type="entry name" value="EXBD MEMBRANE COMPONENT OF PMF-DRIVEN MACROMOLECULE IMPORT SYSTEM"/>
    <property type="match status" value="1"/>
</dbReference>
<organism evidence="9 10">
    <name type="scientific">Pyrinomonas methylaliphatogenes</name>
    <dbReference type="NCBI Taxonomy" id="454194"/>
    <lineage>
        <taxon>Bacteria</taxon>
        <taxon>Pseudomonadati</taxon>
        <taxon>Acidobacteriota</taxon>
        <taxon>Blastocatellia</taxon>
        <taxon>Blastocatellales</taxon>
        <taxon>Pyrinomonadaceae</taxon>
        <taxon>Pyrinomonas</taxon>
    </lineage>
</organism>
<dbReference type="AlphaFoldDB" id="A0A0B6WUR9"/>
<gene>
    <name evidence="9" type="ORF">PYK22_00994</name>
</gene>
<dbReference type="InterPro" id="IPR003400">
    <property type="entry name" value="ExbD"/>
</dbReference>
<dbReference type="GO" id="GO:0015031">
    <property type="term" value="P:protein transport"/>
    <property type="evidence" value="ECO:0007669"/>
    <property type="project" value="UniProtKB-KW"/>
</dbReference>
<name>A0A0B6WUR9_9BACT</name>
<dbReference type="GO" id="GO:0022857">
    <property type="term" value="F:transmembrane transporter activity"/>
    <property type="evidence" value="ECO:0007669"/>
    <property type="project" value="InterPro"/>
</dbReference>
<dbReference type="OrthoDB" id="287326at2"/>
<reference evidence="9 10" key="2">
    <citation type="submission" date="2015-01" db="EMBL/GenBank/DDBJ databases">
        <title>Complete genome sequence of Pyrinomonas methylaliphatogenes type strain K22T.</title>
        <authorList>
            <person name="Lee K.C.Y."/>
            <person name="Power J.F."/>
            <person name="Dunfield P.F."/>
            <person name="Morgan X.C."/>
            <person name="Huttenhower C."/>
            <person name="Stott M.B."/>
        </authorList>
    </citation>
    <scope>NUCLEOTIDE SEQUENCE [LARGE SCALE GENOMIC DNA]</scope>
    <source>
        <strain evidence="9 10">K22</strain>
    </source>
</reference>
<keyword evidence="5 8" id="KW-1133">Transmembrane helix</keyword>
<evidence type="ECO:0000256" key="3">
    <source>
        <dbReference type="ARBA" id="ARBA00022475"/>
    </source>
</evidence>
<evidence type="ECO:0000256" key="7">
    <source>
        <dbReference type="RuleBase" id="RU003879"/>
    </source>
</evidence>
<comment type="similarity">
    <text evidence="2 7">Belongs to the ExbD/TolR family.</text>
</comment>